<dbReference type="InterPro" id="IPR025398">
    <property type="entry name" value="DUF4371"/>
</dbReference>
<keyword evidence="3" id="KW-1185">Reference proteome</keyword>
<dbReference type="InterPro" id="IPR006580">
    <property type="entry name" value="Znf_TTF"/>
</dbReference>
<dbReference type="Pfam" id="PF14291">
    <property type="entry name" value="DUF4371"/>
    <property type="match status" value="1"/>
</dbReference>
<dbReference type="OrthoDB" id="8196265at2759"/>
<dbReference type="EMBL" id="VUJU01010294">
    <property type="protein sequence ID" value="KAF0714893.1"/>
    <property type="molecule type" value="Genomic_DNA"/>
</dbReference>
<dbReference type="Proteomes" id="UP000478052">
    <property type="component" value="Unassembled WGS sequence"/>
</dbReference>
<name>A0A6G0VYZ7_APHCR</name>
<dbReference type="AlphaFoldDB" id="A0A6G0VYZ7"/>
<sequence>MGGAAKNRRAKKIKLQQVAQESKSISELFNKQTKPEPLDKLIEEQEYSVDYPDDHDRSVSLNIEQPDSFTNEDDTMGSMSMVVPRSAVDVSIPTIEKQYMCDPVQLPINAFQENYDISLSKNDELVQPEMLFPATNGRRFTSRHKIYNWIEYCVSKDEIFCFPCRHFSANIIASGKTAGNLCFVIYGSKCKNWKEQTLSLNNHQRCKTHVICVQRWNDYLLVKKNHSLSIANQVNNVRQQNIIENREHLKFLLKATLFLSKQGLAFRGHDESDISKNKGNFLEMLDMFADDKIKLRLQARYGHYTSPEYQNDFISSIAQCTRQIILNSMNK</sequence>
<evidence type="ECO:0000313" key="2">
    <source>
        <dbReference type="EMBL" id="KAF0714893.1"/>
    </source>
</evidence>
<proteinExistence type="predicted"/>
<protein>
    <recommendedName>
        <fullName evidence="1">TTF-type domain-containing protein</fullName>
    </recommendedName>
</protein>
<comment type="caution">
    <text evidence="2">The sequence shown here is derived from an EMBL/GenBank/DDBJ whole genome shotgun (WGS) entry which is preliminary data.</text>
</comment>
<feature type="domain" description="TTF-type" evidence="1">
    <location>
        <begin position="136"/>
        <end position="228"/>
    </location>
</feature>
<gene>
    <name evidence="2" type="ORF">FWK35_00023988</name>
</gene>
<organism evidence="2 3">
    <name type="scientific">Aphis craccivora</name>
    <name type="common">Cowpea aphid</name>
    <dbReference type="NCBI Taxonomy" id="307492"/>
    <lineage>
        <taxon>Eukaryota</taxon>
        <taxon>Metazoa</taxon>
        <taxon>Ecdysozoa</taxon>
        <taxon>Arthropoda</taxon>
        <taxon>Hexapoda</taxon>
        <taxon>Insecta</taxon>
        <taxon>Pterygota</taxon>
        <taxon>Neoptera</taxon>
        <taxon>Paraneoptera</taxon>
        <taxon>Hemiptera</taxon>
        <taxon>Sternorrhyncha</taxon>
        <taxon>Aphidomorpha</taxon>
        <taxon>Aphidoidea</taxon>
        <taxon>Aphididae</taxon>
        <taxon>Aphidini</taxon>
        <taxon>Aphis</taxon>
        <taxon>Aphis</taxon>
    </lineage>
</organism>
<evidence type="ECO:0000313" key="3">
    <source>
        <dbReference type="Proteomes" id="UP000478052"/>
    </source>
</evidence>
<evidence type="ECO:0000259" key="1">
    <source>
        <dbReference type="SMART" id="SM00597"/>
    </source>
</evidence>
<dbReference type="SMART" id="SM00597">
    <property type="entry name" value="ZnF_TTF"/>
    <property type="match status" value="1"/>
</dbReference>
<reference evidence="2 3" key="1">
    <citation type="submission" date="2019-08" db="EMBL/GenBank/DDBJ databases">
        <title>Whole genome of Aphis craccivora.</title>
        <authorList>
            <person name="Voronova N.V."/>
            <person name="Shulinski R.S."/>
            <person name="Bandarenka Y.V."/>
            <person name="Zhorov D.G."/>
            <person name="Warner D."/>
        </authorList>
    </citation>
    <scope>NUCLEOTIDE SEQUENCE [LARGE SCALE GENOMIC DNA]</scope>
    <source>
        <strain evidence="2">180601</strain>
        <tissue evidence="2">Whole Body</tissue>
    </source>
</reference>
<dbReference type="PANTHER" id="PTHR45749:SF37">
    <property type="entry name" value="OS05G0311600 PROTEIN"/>
    <property type="match status" value="1"/>
</dbReference>
<dbReference type="PANTHER" id="PTHR45749">
    <property type="match status" value="1"/>
</dbReference>
<accession>A0A6G0VYZ7</accession>
<feature type="non-terminal residue" evidence="2">
    <location>
        <position position="331"/>
    </location>
</feature>